<dbReference type="PANTHER" id="PTHR30154">
    <property type="entry name" value="LEUCINE-RESPONSIVE REGULATORY PROTEIN"/>
    <property type="match status" value="1"/>
</dbReference>
<evidence type="ECO:0000313" key="5">
    <source>
        <dbReference type="EMBL" id="KKN50334.1"/>
    </source>
</evidence>
<evidence type="ECO:0000256" key="2">
    <source>
        <dbReference type="ARBA" id="ARBA00023125"/>
    </source>
</evidence>
<dbReference type="InterPro" id="IPR000485">
    <property type="entry name" value="AsnC-type_HTH_dom"/>
</dbReference>
<proteinExistence type="predicted"/>
<organism evidence="5">
    <name type="scientific">marine sediment metagenome</name>
    <dbReference type="NCBI Taxonomy" id="412755"/>
    <lineage>
        <taxon>unclassified sequences</taxon>
        <taxon>metagenomes</taxon>
        <taxon>ecological metagenomes</taxon>
    </lineage>
</organism>
<dbReference type="AlphaFoldDB" id="A0A0F9R6H4"/>
<dbReference type="Gene3D" id="3.30.70.920">
    <property type="match status" value="1"/>
</dbReference>
<dbReference type="Gene3D" id="1.10.10.10">
    <property type="entry name" value="Winged helix-like DNA-binding domain superfamily/Winged helix DNA-binding domain"/>
    <property type="match status" value="1"/>
</dbReference>
<dbReference type="Pfam" id="PF01037">
    <property type="entry name" value="AsnC_trans_reg"/>
    <property type="match status" value="1"/>
</dbReference>
<evidence type="ECO:0000256" key="3">
    <source>
        <dbReference type="ARBA" id="ARBA00023163"/>
    </source>
</evidence>
<dbReference type="GO" id="GO:0005829">
    <property type="term" value="C:cytosol"/>
    <property type="evidence" value="ECO:0007669"/>
    <property type="project" value="TreeGrafter"/>
</dbReference>
<dbReference type="SUPFAM" id="SSF46785">
    <property type="entry name" value="Winged helix' DNA-binding domain"/>
    <property type="match status" value="1"/>
</dbReference>
<dbReference type="InterPro" id="IPR019888">
    <property type="entry name" value="Tscrpt_reg_AsnC-like"/>
</dbReference>
<dbReference type="SUPFAM" id="SSF54909">
    <property type="entry name" value="Dimeric alpha+beta barrel"/>
    <property type="match status" value="1"/>
</dbReference>
<dbReference type="GO" id="GO:0043565">
    <property type="term" value="F:sequence-specific DNA binding"/>
    <property type="evidence" value="ECO:0007669"/>
    <property type="project" value="InterPro"/>
</dbReference>
<dbReference type="InterPro" id="IPR019887">
    <property type="entry name" value="Tscrpt_reg_AsnC/Lrp_C"/>
</dbReference>
<dbReference type="PRINTS" id="PR00033">
    <property type="entry name" value="HTHASNC"/>
</dbReference>
<dbReference type="GO" id="GO:0043200">
    <property type="term" value="P:response to amino acid"/>
    <property type="evidence" value="ECO:0007669"/>
    <property type="project" value="TreeGrafter"/>
</dbReference>
<dbReference type="PANTHER" id="PTHR30154:SF34">
    <property type="entry name" value="TRANSCRIPTIONAL REGULATOR AZLB"/>
    <property type="match status" value="1"/>
</dbReference>
<gene>
    <name evidence="5" type="ORF">LCGC14_0633850</name>
</gene>
<evidence type="ECO:0000259" key="4">
    <source>
        <dbReference type="PROSITE" id="PS50956"/>
    </source>
</evidence>
<evidence type="ECO:0000256" key="1">
    <source>
        <dbReference type="ARBA" id="ARBA00023015"/>
    </source>
</evidence>
<accession>A0A0F9R6H4</accession>
<dbReference type="InterPro" id="IPR036388">
    <property type="entry name" value="WH-like_DNA-bd_sf"/>
</dbReference>
<feature type="domain" description="HTH asnC-type" evidence="4">
    <location>
        <begin position="8"/>
        <end position="69"/>
    </location>
</feature>
<protein>
    <recommendedName>
        <fullName evidence="4">HTH asnC-type domain-containing protein</fullName>
    </recommendedName>
</protein>
<sequence length="153" mass="17590">MIDLVKDLDKIDRQVLNILQEDGRRSYAEIARELNMNEATVRFRVKKLLDKEVIMQFSALLNPRKIGLAVTGIIMATVDLRKSKDTFKELGKLDELLHIFQCTGKYDFLAVANVENMEKLEKLKTKIKIISGIKDLEILATTRLLKIEPSFKL</sequence>
<reference evidence="5" key="1">
    <citation type="journal article" date="2015" name="Nature">
        <title>Complex archaea that bridge the gap between prokaryotes and eukaryotes.</title>
        <authorList>
            <person name="Spang A."/>
            <person name="Saw J.H."/>
            <person name="Jorgensen S.L."/>
            <person name="Zaremba-Niedzwiedzka K."/>
            <person name="Martijn J."/>
            <person name="Lind A.E."/>
            <person name="van Eijk R."/>
            <person name="Schleper C."/>
            <person name="Guy L."/>
            <person name="Ettema T.J."/>
        </authorList>
    </citation>
    <scope>NUCLEOTIDE SEQUENCE</scope>
</reference>
<name>A0A0F9R6H4_9ZZZZ</name>
<dbReference type="InterPro" id="IPR011008">
    <property type="entry name" value="Dimeric_a/b-barrel"/>
</dbReference>
<dbReference type="Pfam" id="PF13404">
    <property type="entry name" value="HTH_AsnC-type"/>
    <property type="match status" value="1"/>
</dbReference>
<dbReference type="PROSITE" id="PS50956">
    <property type="entry name" value="HTH_ASNC_2"/>
    <property type="match status" value="1"/>
</dbReference>
<keyword evidence="1" id="KW-0805">Transcription regulation</keyword>
<dbReference type="EMBL" id="LAZR01001120">
    <property type="protein sequence ID" value="KKN50334.1"/>
    <property type="molecule type" value="Genomic_DNA"/>
</dbReference>
<keyword evidence="3" id="KW-0804">Transcription</keyword>
<dbReference type="SMART" id="SM00344">
    <property type="entry name" value="HTH_ASNC"/>
    <property type="match status" value="1"/>
</dbReference>
<comment type="caution">
    <text evidence="5">The sequence shown here is derived from an EMBL/GenBank/DDBJ whole genome shotgun (WGS) entry which is preliminary data.</text>
</comment>
<dbReference type="InterPro" id="IPR036390">
    <property type="entry name" value="WH_DNA-bd_sf"/>
</dbReference>
<keyword evidence="2" id="KW-0238">DNA-binding</keyword>